<accession>A0ABV0UAM2</accession>
<comment type="caution">
    <text evidence="2">The sequence shown here is derived from an EMBL/GenBank/DDBJ whole genome shotgun (WGS) entry which is preliminary data.</text>
</comment>
<feature type="region of interest" description="Disordered" evidence="1">
    <location>
        <begin position="110"/>
        <end position="131"/>
    </location>
</feature>
<gene>
    <name evidence="2" type="ORF">ILYODFUR_032220</name>
</gene>
<keyword evidence="3" id="KW-1185">Reference proteome</keyword>
<protein>
    <submittedName>
        <fullName evidence="2">Uncharacterized protein</fullName>
    </submittedName>
</protein>
<organism evidence="2 3">
    <name type="scientific">Ilyodon furcidens</name>
    <name type="common">goldbreast splitfin</name>
    <dbReference type="NCBI Taxonomy" id="33524"/>
    <lineage>
        <taxon>Eukaryota</taxon>
        <taxon>Metazoa</taxon>
        <taxon>Chordata</taxon>
        <taxon>Craniata</taxon>
        <taxon>Vertebrata</taxon>
        <taxon>Euteleostomi</taxon>
        <taxon>Actinopterygii</taxon>
        <taxon>Neopterygii</taxon>
        <taxon>Teleostei</taxon>
        <taxon>Neoteleostei</taxon>
        <taxon>Acanthomorphata</taxon>
        <taxon>Ovalentaria</taxon>
        <taxon>Atherinomorphae</taxon>
        <taxon>Cyprinodontiformes</taxon>
        <taxon>Goodeidae</taxon>
        <taxon>Ilyodon</taxon>
    </lineage>
</organism>
<evidence type="ECO:0000256" key="1">
    <source>
        <dbReference type="SAM" id="MobiDB-lite"/>
    </source>
</evidence>
<proteinExistence type="predicted"/>
<reference evidence="2 3" key="1">
    <citation type="submission" date="2021-06" db="EMBL/GenBank/DDBJ databases">
        <authorList>
            <person name="Palmer J.M."/>
        </authorList>
    </citation>
    <scope>NUCLEOTIDE SEQUENCE [LARGE SCALE GENOMIC DNA]</scope>
    <source>
        <strain evidence="3">if_2019</strain>
        <tissue evidence="2">Muscle</tissue>
    </source>
</reference>
<name>A0ABV0UAM2_9TELE</name>
<evidence type="ECO:0000313" key="2">
    <source>
        <dbReference type="EMBL" id="MEQ2242086.1"/>
    </source>
</evidence>
<dbReference type="Proteomes" id="UP001482620">
    <property type="component" value="Unassembled WGS sequence"/>
</dbReference>
<evidence type="ECO:0000313" key="3">
    <source>
        <dbReference type="Proteomes" id="UP001482620"/>
    </source>
</evidence>
<sequence>MLTEPNAFWVRYQMACTTPEQKVAVVCEQGVLLQSLLRDGAEEGRATQGGQVVEGSKTDNIDVKRECLRQALLVYLNEDPEKVVKERMDSDVDNGQAEMETVFRVFAVRREGAERDDGPEDVGCGRGTSPQ</sequence>
<dbReference type="EMBL" id="JAHRIQ010063104">
    <property type="protein sequence ID" value="MEQ2242086.1"/>
    <property type="molecule type" value="Genomic_DNA"/>
</dbReference>